<comment type="caution">
    <text evidence="2">The sequence shown here is derived from an EMBL/GenBank/DDBJ whole genome shotgun (WGS) entry which is preliminary data.</text>
</comment>
<evidence type="ECO:0000313" key="2">
    <source>
        <dbReference type="EMBL" id="GGI29513.1"/>
    </source>
</evidence>
<protein>
    <submittedName>
        <fullName evidence="2">Uncharacterized protein</fullName>
    </submittedName>
</protein>
<sequence>MNKQISQALGWAIGVLVVFPLIIYGVNVLFRSKENDGKKYVKKYLESCNSVSTKFPNYSNYKLSYDQYTTSLLSPSETIYKIKFFDSTIKKIAR</sequence>
<name>A0ABQ2BNP1_9SPHI</name>
<proteinExistence type="predicted"/>
<evidence type="ECO:0000313" key="3">
    <source>
        <dbReference type="Proteomes" id="UP000645390"/>
    </source>
</evidence>
<gene>
    <name evidence="2" type="ORF">GCM10008119_38000</name>
</gene>
<dbReference type="Proteomes" id="UP000645390">
    <property type="component" value="Unassembled WGS sequence"/>
</dbReference>
<keyword evidence="3" id="KW-1185">Reference proteome</keyword>
<reference evidence="3" key="1">
    <citation type="journal article" date="2019" name="Int. J. Syst. Evol. Microbiol.">
        <title>The Global Catalogue of Microorganisms (GCM) 10K type strain sequencing project: providing services to taxonomists for standard genome sequencing and annotation.</title>
        <authorList>
            <consortium name="The Broad Institute Genomics Platform"/>
            <consortium name="The Broad Institute Genome Sequencing Center for Infectious Disease"/>
            <person name="Wu L."/>
            <person name="Ma J."/>
        </authorList>
    </citation>
    <scope>NUCLEOTIDE SEQUENCE [LARGE SCALE GENOMIC DNA]</scope>
    <source>
        <strain evidence="3">CCM 8939</strain>
    </source>
</reference>
<organism evidence="2 3">
    <name type="scientific">Pedobacter mendelii</name>
    <dbReference type="NCBI Taxonomy" id="1908240"/>
    <lineage>
        <taxon>Bacteria</taxon>
        <taxon>Pseudomonadati</taxon>
        <taxon>Bacteroidota</taxon>
        <taxon>Sphingobacteriia</taxon>
        <taxon>Sphingobacteriales</taxon>
        <taxon>Sphingobacteriaceae</taxon>
        <taxon>Pedobacter</taxon>
    </lineage>
</organism>
<evidence type="ECO:0000256" key="1">
    <source>
        <dbReference type="SAM" id="Phobius"/>
    </source>
</evidence>
<keyword evidence="1" id="KW-0812">Transmembrane</keyword>
<dbReference type="EMBL" id="BMDJ01000020">
    <property type="protein sequence ID" value="GGI29513.1"/>
    <property type="molecule type" value="Genomic_DNA"/>
</dbReference>
<accession>A0ABQ2BNP1</accession>
<dbReference type="RefSeq" id="WP_188417537.1">
    <property type="nucleotide sequence ID" value="NZ_BMDJ01000020.1"/>
</dbReference>
<keyword evidence="1" id="KW-0472">Membrane</keyword>
<feature type="transmembrane region" description="Helical" evidence="1">
    <location>
        <begin position="12"/>
        <end position="30"/>
    </location>
</feature>
<keyword evidence="1" id="KW-1133">Transmembrane helix</keyword>